<evidence type="ECO:0000259" key="8">
    <source>
        <dbReference type="Pfam" id="PF01551"/>
    </source>
</evidence>
<keyword evidence="3" id="KW-0479">Metal-binding</keyword>
<dbReference type="RefSeq" id="WP_089218717.1">
    <property type="nucleotide sequence ID" value="NZ_FZOS01000004.1"/>
</dbReference>
<dbReference type="InterPro" id="IPR050570">
    <property type="entry name" value="Cell_wall_metabolism_enzyme"/>
</dbReference>
<comment type="cofactor">
    <cofactor evidence="1">
        <name>Zn(2+)</name>
        <dbReference type="ChEBI" id="CHEBI:29105"/>
    </cofactor>
</comment>
<evidence type="ECO:0000256" key="7">
    <source>
        <dbReference type="SAM" id="SignalP"/>
    </source>
</evidence>
<dbReference type="Gene3D" id="2.70.70.10">
    <property type="entry name" value="Glucose Permease (Domain IIA)"/>
    <property type="match status" value="1"/>
</dbReference>
<sequence>MNRAGCVILGLLALAGAGVASRVRFVDAPPAAVSRPPAPDSMAEKREPAHAMEGLVIPVEGVRDGQLVDTFDDARGGGTRGHGALDIMAPRGTPVIAAAPGVIEQIFESKAGGHTVYVRVDGGAWVHYYAHLDTYAPALAEGRHVDRGERLGTVGSTGNADPAGPHLHFEIKRMAPGEKWYQGTGVNPYPLLSGNAGRRRPD</sequence>
<keyword evidence="5" id="KW-0862">Zinc</keyword>
<keyword evidence="7" id="KW-0732">Signal</keyword>
<keyword evidence="6" id="KW-0482">Metalloprotease</keyword>
<dbReference type="InterPro" id="IPR016047">
    <property type="entry name" value="M23ase_b-sheet_dom"/>
</dbReference>
<evidence type="ECO:0000256" key="5">
    <source>
        <dbReference type="ARBA" id="ARBA00022833"/>
    </source>
</evidence>
<feature type="signal peptide" evidence="7">
    <location>
        <begin position="1"/>
        <end position="20"/>
    </location>
</feature>
<feature type="domain" description="M23ase beta-sheet core" evidence="8">
    <location>
        <begin position="81"/>
        <end position="173"/>
    </location>
</feature>
<evidence type="ECO:0000313" key="9">
    <source>
        <dbReference type="EMBL" id="SNS33912.1"/>
    </source>
</evidence>
<evidence type="ECO:0000256" key="4">
    <source>
        <dbReference type="ARBA" id="ARBA00022801"/>
    </source>
</evidence>
<reference evidence="10" key="1">
    <citation type="submission" date="2017-06" db="EMBL/GenBank/DDBJ databases">
        <authorList>
            <person name="Varghese N."/>
            <person name="Submissions S."/>
        </authorList>
    </citation>
    <scope>NUCLEOTIDE SEQUENCE [LARGE SCALE GENOMIC DNA]</scope>
    <source>
        <strain evidence="10">LNB2</strain>
    </source>
</reference>
<evidence type="ECO:0000256" key="3">
    <source>
        <dbReference type="ARBA" id="ARBA00022723"/>
    </source>
</evidence>
<gene>
    <name evidence="9" type="ORF">SAMN06295912_104202</name>
</gene>
<dbReference type="SUPFAM" id="SSF51261">
    <property type="entry name" value="Duplicated hybrid motif"/>
    <property type="match status" value="1"/>
</dbReference>
<dbReference type="InterPro" id="IPR011055">
    <property type="entry name" value="Dup_hybrid_motif"/>
</dbReference>
<name>A0A239DQ77_9SPHN</name>
<organism evidence="9 10">
    <name type="scientific">Edaphosphingomonas laterariae</name>
    <dbReference type="NCBI Taxonomy" id="861865"/>
    <lineage>
        <taxon>Bacteria</taxon>
        <taxon>Pseudomonadati</taxon>
        <taxon>Pseudomonadota</taxon>
        <taxon>Alphaproteobacteria</taxon>
        <taxon>Sphingomonadales</taxon>
        <taxon>Rhizorhabdaceae</taxon>
        <taxon>Edaphosphingomonas</taxon>
    </lineage>
</organism>
<evidence type="ECO:0000256" key="1">
    <source>
        <dbReference type="ARBA" id="ARBA00001947"/>
    </source>
</evidence>
<dbReference type="EMBL" id="FZOS01000004">
    <property type="protein sequence ID" value="SNS33912.1"/>
    <property type="molecule type" value="Genomic_DNA"/>
</dbReference>
<evidence type="ECO:0000256" key="6">
    <source>
        <dbReference type="ARBA" id="ARBA00023049"/>
    </source>
</evidence>
<dbReference type="Proteomes" id="UP000198281">
    <property type="component" value="Unassembled WGS sequence"/>
</dbReference>
<evidence type="ECO:0000313" key="10">
    <source>
        <dbReference type="Proteomes" id="UP000198281"/>
    </source>
</evidence>
<dbReference type="GO" id="GO:0004222">
    <property type="term" value="F:metalloendopeptidase activity"/>
    <property type="evidence" value="ECO:0007669"/>
    <property type="project" value="TreeGrafter"/>
</dbReference>
<dbReference type="OrthoDB" id="9800107at2"/>
<protein>
    <submittedName>
        <fullName evidence="9">Peptidase family M23</fullName>
    </submittedName>
</protein>
<dbReference type="PANTHER" id="PTHR21666:SF288">
    <property type="entry name" value="CELL DIVISION PROTEIN YTFB"/>
    <property type="match status" value="1"/>
</dbReference>
<dbReference type="Pfam" id="PF01551">
    <property type="entry name" value="Peptidase_M23"/>
    <property type="match status" value="1"/>
</dbReference>
<dbReference type="AlphaFoldDB" id="A0A239DQ77"/>
<feature type="chain" id="PRO_5012873284" evidence="7">
    <location>
        <begin position="21"/>
        <end position="202"/>
    </location>
</feature>
<dbReference type="GO" id="GO:0006508">
    <property type="term" value="P:proteolysis"/>
    <property type="evidence" value="ECO:0007669"/>
    <property type="project" value="UniProtKB-KW"/>
</dbReference>
<accession>A0A239DQ77</accession>
<keyword evidence="2" id="KW-0645">Protease</keyword>
<proteinExistence type="predicted"/>
<keyword evidence="4" id="KW-0378">Hydrolase</keyword>
<dbReference type="CDD" id="cd12797">
    <property type="entry name" value="M23_peptidase"/>
    <property type="match status" value="1"/>
</dbReference>
<evidence type="ECO:0000256" key="2">
    <source>
        <dbReference type="ARBA" id="ARBA00022670"/>
    </source>
</evidence>
<dbReference type="GO" id="GO:0046872">
    <property type="term" value="F:metal ion binding"/>
    <property type="evidence" value="ECO:0007669"/>
    <property type="project" value="UniProtKB-KW"/>
</dbReference>
<keyword evidence="10" id="KW-1185">Reference proteome</keyword>
<dbReference type="PANTHER" id="PTHR21666">
    <property type="entry name" value="PEPTIDASE-RELATED"/>
    <property type="match status" value="1"/>
</dbReference>